<keyword evidence="2" id="KW-1185">Reference proteome</keyword>
<accession>A0ABV9HRA4</accession>
<evidence type="ECO:0000313" key="1">
    <source>
        <dbReference type="EMBL" id="MFC4632692.1"/>
    </source>
</evidence>
<comment type="caution">
    <text evidence="1">The sequence shown here is derived from an EMBL/GenBank/DDBJ whole genome shotgun (WGS) entry which is preliminary data.</text>
</comment>
<gene>
    <name evidence="1" type="ORF">ACFO3O_02170</name>
</gene>
<evidence type="ECO:0008006" key="3">
    <source>
        <dbReference type="Google" id="ProtNLM"/>
    </source>
</evidence>
<evidence type="ECO:0000313" key="2">
    <source>
        <dbReference type="Proteomes" id="UP001596043"/>
    </source>
</evidence>
<dbReference type="RefSeq" id="WP_379976894.1">
    <property type="nucleotide sequence ID" value="NZ_JBHSFV010000001.1"/>
</dbReference>
<sequence>MSNKVKAQGSNTDENIPRVRVGVKIGVPNIVGGNLEIVTPLFGNRIAPYVDYATFTIDADDSENELNYFEIGSNIYFNSLGKGMYASLSYSRFHADSFLEGERTIEGQLFTGTASGEVEVNTFNVKLGAKLGRKFYFRIEAGYGFGDVPQQIRITGNVNGEPGVGVATIPDIPGVSDNGLLIANMGFGYSF</sequence>
<proteinExistence type="predicted"/>
<name>A0ABV9HRA4_9FLAO</name>
<dbReference type="EMBL" id="JBHSFV010000001">
    <property type="protein sequence ID" value="MFC4632692.1"/>
    <property type="molecule type" value="Genomic_DNA"/>
</dbReference>
<reference evidence="2" key="1">
    <citation type="journal article" date="2019" name="Int. J. Syst. Evol. Microbiol.">
        <title>The Global Catalogue of Microorganisms (GCM) 10K type strain sequencing project: providing services to taxonomists for standard genome sequencing and annotation.</title>
        <authorList>
            <consortium name="The Broad Institute Genomics Platform"/>
            <consortium name="The Broad Institute Genome Sequencing Center for Infectious Disease"/>
            <person name="Wu L."/>
            <person name="Ma J."/>
        </authorList>
    </citation>
    <scope>NUCLEOTIDE SEQUENCE [LARGE SCALE GENOMIC DNA]</scope>
    <source>
        <strain evidence="2">YJ-61-S</strain>
    </source>
</reference>
<protein>
    <recommendedName>
        <fullName evidence="3">Outer membrane protein beta-barrel domain-containing protein</fullName>
    </recommendedName>
</protein>
<dbReference type="Proteomes" id="UP001596043">
    <property type="component" value="Unassembled WGS sequence"/>
</dbReference>
<organism evidence="1 2">
    <name type="scientific">Dokdonia ponticola</name>
    <dbReference type="NCBI Taxonomy" id="2041041"/>
    <lineage>
        <taxon>Bacteria</taxon>
        <taxon>Pseudomonadati</taxon>
        <taxon>Bacteroidota</taxon>
        <taxon>Flavobacteriia</taxon>
        <taxon>Flavobacteriales</taxon>
        <taxon>Flavobacteriaceae</taxon>
        <taxon>Dokdonia</taxon>
    </lineage>
</organism>